<proteinExistence type="predicted"/>
<reference evidence="1" key="1">
    <citation type="submission" date="2021-06" db="EMBL/GenBank/DDBJ databases">
        <authorList>
            <person name="Kallberg Y."/>
            <person name="Tangrot J."/>
            <person name="Rosling A."/>
        </authorList>
    </citation>
    <scope>NUCLEOTIDE SEQUENCE</scope>
    <source>
        <strain evidence="1">28 12/20/2015</strain>
    </source>
</reference>
<sequence>LIKNILYNISVKKINNKYYIQINDKVEKCDECKFDKFNTIFQEWIISEINFTNRNEYYKKFNYSCLKILIPKTNYEYLIETYVYHYFDPSNYIYNLNIEKSYLIHNYDIFTLRLIGENELFKYNEVDRKNIYMLSEEFIKTQNNYGNLEEIEE</sequence>
<name>A0ACA9NXW7_9GLOM</name>
<evidence type="ECO:0000313" key="1">
    <source>
        <dbReference type="EMBL" id="CAG8683067.1"/>
    </source>
</evidence>
<organism evidence="1 2">
    <name type="scientific">Cetraspora pellucida</name>
    <dbReference type="NCBI Taxonomy" id="1433469"/>
    <lineage>
        <taxon>Eukaryota</taxon>
        <taxon>Fungi</taxon>
        <taxon>Fungi incertae sedis</taxon>
        <taxon>Mucoromycota</taxon>
        <taxon>Glomeromycotina</taxon>
        <taxon>Glomeromycetes</taxon>
        <taxon>Diversisporales</taxon>
        <taxon>Gigasporaceae</taxon>
        <taxon>Cetraspora</taxon>
    </lineage>
</organism>
<protein>
    <submittedName>
        <fullName evidence="1">8853_t:CDS:1</fullName>
    </submittedName>
</protein>
<comment type="caution">
    <text evidence="1">The sequence shown here is derived from an EMBL/GenBank/DDBJ whole genome shotgun (WGS) entry which is preliminary data.</text>
</comment>
<dbReference type="EMBL" id="CAJVPW010018704">
    <property type="protein sequence ID" value="CAG8683067.1"/>
    <property type="molecule type" value="Genomic_DNA"/>
</dbReference>
<keyword evidence="2" id="KW-1185">Reference proteome</keyword>
<feature type="non-terminal residue" evidence="1">
    <location>
        <position position="1"/>
    </location>
</feature>
<dbReference type="Proteomes" id="UP000789366">
    <property type="component" value="Unassembled WGS sequence"/>
</dbReference>
<accession>A0ACA9NXW7</accession>
<evidence type="ECO:0000313" key="2">
    <source>
        <dbReference type="Proteomes" id="UP000789366"/>
    </source>
</evidence>
<gene>
    <name evidence="1" type="ORF">SPELUC_LOCUS10266</name>
</gene>